<dbReference type="InterPro" id="IPR015316">
    <property type="entry name" value="SAM_Ste50"/>
</dbReference>
<dbReference type="PROSITE" id="PS50200">
    <property type="entry name" value="RA"/>
    <property type="match status" value="1"/>
</dbReference>
<reference evidence="3 4" key="1">
    <citation type="submission" date="2020-06" db="EMBL/GenBank/DDBJ databases">
        <title>The yeast mating-type switching endonuclease HO is a domesticated member of an unorthodox homing genetic element family.</title>
        <authorList>
            <person name="Coughlan A.Y."/>
            <person name="Lombardi L."/>
            <person name="Braun-Galleani S."/>
            <person name="Martos A.R."/>
            <person name="Galeote V."/>
            <person name="Bigey F."/>
            <person name="Dequin S."/>
            <person name="Byrne K.P."/>
            <person name="Wolfe K.H."/>
        </authorList>
    </citation>
    <scope>NUCLEOTIDE SEQUENCE [LARGE SCALE GENOMIC DNA]</scope>
    <source>
        <strain evidence="3 4">CBS2947</strain>
    </source>
</reference>
<dbReference type="SMART" id="SM00314">
    <property type="entry name" value="RA"/>
    <property type="match status" value="1"/>
</dbReference>
<evidence type="ECO:0000259" key="2">
    <source>
        <dbReference type="PROSITE" id="PS50200"/>
    </source>
</evidence>
<evidence type="ECO:0000256" key="1">
    <source>
        <dbReference type="SAM" id="MobiDB-lite"/>
    </source>
</evidence>
<dbReference type="Gene3D" id="1.10.150.50">
    <property type="entry name" value="Transcription Factor, Ets-1"/>
    <property type="match status" value="1"/>
</dbReference>
<dbReference type="Pfam" id="PF09235">
    <property type="entry name" value="SAM_Ste50p"/>
    <property type="match status" value="1"/>
</dbReference>
<dbReference type="EMBL" id="CP059268">
    <property type="protein sequence ID" value="QLQ78712.1"/>
    <property type="molecule type" value="Genomic_DNA"/>
</dbReference>
<sequence>MLLELHRCRITVETRSWLNAMSDNPEPPVDTLKASESPLITDDFAKWTVEEVISWCVSSLEISADDPVVDQIRLNGICGELLTELTFDDCKELCCQDVNKAVRLKVVLNRLQNDADGESKLTEQQQHMVVALRNLYSTVSQKLQEYQTQYAKLRLDVLEIVKTSNLSPKIPSHAVQSSEDYFGGSHHPADYASTNFATPVPLSSMPRKSSSLSTRPPPKMSTSSYFNEPPSSAISNEPLKQLRASKEDSCEKILKNAMKRHNLVEHDWRQYVLVICYGDQERILELDEKPVVIFKNLKQQGLHPAIMLRRRGDFEELNMGGESATPGGRL</sequence>
<evidence type="ECO:0000313" key="4">
    <source>
        <dbReference type="Proteomes" id="UP000510647"/>
    </source>
</evidence>
<dbReference type="InterPro" id="IPR000159">
    <property type="entry name" value="RA_dom"/>
</dbReference>
<dbReference type="OrthoDB" id="445896at2759"/>
<dbReference type="InterPro" id="IPR029071">
    <property type="entry name" value="Ubiquitin-like_domsf"/>
</dbReference>
<proteinExistence type="predicted"/>
<organism evidence="3 4">
    <name type="scientific">Torulaspora globosa</name>
    <dbReference type="NCBI Taxonomy" id="48254"/>
    <lineage>
        <taxon>Eukaryota</taxon>
        <taxon>Fungi</taxon>
        <taxon>Dikarya</taxon>
        <taxon>Ascomycota</taxon>
        <taxon>Saccharomycotina</taxon>
        <taxon>Saccharomycetes</taxon>
        <taxon>Saccharomycetales</taxon>
        <taxon>Saccharomycetaceae</taxon>
        <taxon>Torulaspora</taxon>
    </lineage>
</organism>
<gene>
    <name evidence="3" type="ORF">HG537_0B00610</name>
</gene>
<keyword evidence="4" id="KW-1185">Reference proteome</keyword>
<dbReference type="InterPro" id="IPR013761">
    <property type="entry name" value="SAM/pointed_sf"/>
</dbReference>
<accession>A0A7H9HQV2</accession>
<dbReference type="Proteomes" id="UP000510647">
    <property type="component" value="Chromosome 2"/>
</dbReference>
<evidence type="ECO:0000313" key="3">
    <source>
        <dbReference type="EMBL" id="QLQ78712.1"/>
    </source>
</evidence>
<dbReference type="CDD" id="cd01786">
    <property type="entry name" value="RA_STE50"/>
    <property type="match status" value="1"/>
</dbReference>
<dbReference type="Pfam" id="PF00788">
    <property type="entry name" value="RA"/>
    <property type="match status" value="1"/>
</dbReference>
<feature type="domain" description="Ras-associating" evidence="2">
    <location>
        <begin position="240"/>
        <end position="313"/>
    </location>
</feature>
<feature type="compositionally biased region" description="Polar residues" evidence="1">
    <location>
        <begin position="220"/>
        <end position="235"/>
    </location>
</feature>
<dbReference type="AlphaFoldDB" id="A0A7H9HQV2"/>
<dbReference type="Gene3D" id="3.10.20.90">
    <property type="entry name" value="Phosphatidylinositol 3-kinase Catalytic Subunit, Chain A, domain 1"/>
    <property type="match status" value="1"/>
</dbReference>
<feature type="region of interest" description="Disordered" evidence="1">
    <location>
        <begin position="202"/>
        <end position="242"/>
    </location>
</feature>
<protein>
    <recommendedName>
        <fullName evidence="2">Ras-associating domain-containing protein</fullName>
    </recommendedName>
</protein>
<dbReference type="GO" id="GO:0007165">
    <property type="term" value="P:signal transduction"/>
    <property type="evidence" value="ECO:0007669"/>
    <property type="project" value="InterPro"/>
</dbReference>
<name>A0A7H9HQV2_9SACH</name>
<dbReference type="SUPFAM" id="SSF47769">
    <property type="entry name" value="SAM/Pointed domain"/>
    <property type="match status" value="1"/>
</dbReference>
<feature type="compositionally biased region" description="Low complexity" evidence="1">
    <location>
        <begin position="202"/>
        <end position="213"/>
    </location>
</feature>
<dbReference type="SUPFAM" id="SSF54236">
    <property type="entry name" value="Ubiquitin-like"/>
    <property type="match status" value="1"/>
</dbReference>